<dbReference type="EMBL" id="CP015217">
    <property type="protein sequence ID" value="AOP33812.1"/>
    <property type="molecule type" value="Genomic_DNA"/>
</dbReference>
<keyword evidence="2" id="KW-1185">Reference proteome</keyword>
<evidence type="ECO:0000313" key="2">
    <source>
        <dbReference type="Proteomes" id="UP000094197"/>
    </source>
</evidence>
<protein>
    <submittedName>
        <fullName evidence="1">Uncharacterized protein</fullName>
    </submittedName>
</protein>
<gene>
    <name evidence="1" type="ORF">A0128_08130</name>
</gene>
<dbReference type="KEGG" id="laj:A0128_08130"/>
<organism evidence="1 2">
    <name type="scientific">Leptospira tipperaryensis</name>
    <dbReference type="NCBI Taxonomy" id="2564040"/>
    <lineage>
        <taxon>Bacteria</taxon>
        <taxon>Pseudomonadati</taxon>
        <taxon>Spirochaetota</taxon>
        <taxon>Spirochaetia</taxon>
        <taxon>Leptospirales</taxon>
        <taxon>Leptospiraceae</taxon>
        <taxon>Leptospira</taxon>
    </lineage>
</organism>
<dbReference type="Proteomes" id="UP000094197">
    <property type="component" value="Chromosome 1"/>
</dbReference>
<dbReference type="AlphaFoldDB" id="A0A1D7UW43"/>
<reference evidence="1 2" key="1">
    <citation type="submission" date="2016-04" db="EMBL/GenBank/DDBJ databases">
        <title>Complete genome seqeunce of Leptospira alstonii serovar Room22.</title>
        <authorList>
            <person name="Nally J.E."/>
            <person name="Bayles D.O."/>
            <person name="Hurley D."/>
            <person name="Fanning S."/>
            <person name="McMahon B.J."/>
            <person name="Arent Z."/>
        </authorList>
    </citation>
    <scope>NUCLEOTIDE SEQUENCE [LARGE SCALE GENOMIC DNA]</scope>
    <source>
        <strain evidence="1 2">GWTS #1</strain>
    </source>
</reference>
<evidence type="ECO:0000313" key="1">
    <source>
        <dbReference type="EMBL" id="AOP33812.1"/>
    </source>
</evidence>
<sequence length="81" mass="9714">MKFLTSNIKIQACPNCKHWFGIKTKKRFIRKENYWLFRIVCNSCGLKTEEFELLDQAKLDWNQVIFKDYEEDANKAVPPIE</sequence>
<proteinExistence type="predicted"/>
<name>A0A1D7UW43_9LEPT</name>
<accession>A0A1D7UW43</accession>